<dbReference type="KEGG" id="ips:CfP315_0726"/>
<dbReference type="Pfam" id="PF03749">
    <property type="entry name" value="SfsA"/>
    <property type="match status" value="1"/>
</dbReference>
<dbReference type="InterPro" id="IPR041465">
    <property type="entry name" value="SfsA_N"/>
</dbReference>
<feature type="domain" description="SfsA N-terminal OB" evidence="2">
    <location>
        <begin position="20"/>
        <end position="89"/>
    </location>
</feature>
<sequence>MSMPSYTFSTPLLEGVVRHRKSRFTMDVNINGVSFTCHCPVTGRIGNIDLSDRPCLLSKAVSFSRKTLYTVEAISLDLPDVLTKTWIGINQNAVNRYVEHYLMNEGFSGIFSKKETITREQILGNSKLDFLVGDTYLEIKMPLQNLQVNIPDYVNIRKVSMSSPAERFARHITELANSLKNRQRAILMVCFVYDNPGFRVIKRRSANYEKAKAVVDNATQAGVETWQVNFCICKYDVKLVRYFKIVV</sequence>
<dbReference type="EMBL" id="AP027924">
    <property type="protein sequence ID" value="BED92137.1"/>
    <property type="molecule type" value="Genomic_DNA"/>
</dbReference>
<accession>A0AA48I397</accession>
<dbReference type="Proteomes" id="UP001337580">
    <property type="component" value="Chromosome"/>
</dbReference>
<reference evidence="3" key="1">
    <citation type="journal article" date="2023" name="ISME J.">
        <title>Emergence of putative energy parasites within Clostridia revealed by genome analysis of a novel endosymbiotic clade.</title>
        <authorList>
            <person name="Takahashi K."/>
            <person name="Kuwahara H."/>
            <person name="Horikawa Y."/>
            <person name="Izawa K."/>
            <person name="Kato D."/>
            <person name="Inagaki T."/>
            <person name="Yuki M."/>
            <person name="Ohkuma M."/>
            <person name="Hongoh Y."/>
        </authorList>
    </citation>
    <scope>NUCLEOTIDE SEQUENCE</scope>
    <source>
        <strain evidence="3">CfP3-15</strain>
    </source>
</reference>
<proteinExistence type="predicted"/>
<evidence type="ECO:0000259" key="2">
    <source>
        <dbReference type="Pfam" id="PF17746"/>
    </source>
</evidence>
<feature type="domain" description="Sugar fermentation stimulation protein C-terminal" evidence="1">
    <location>
        <begin position="94"/>
        <end position="230"/>
    </location>
</feature>
<dbReference type="InterPro" id="IPR040452">
    <property type="entry name" value="SfsA_C"/>
</dbReference>
<dbReference type="Gene3D" id="2.40.50.580">
    <property type="match status" value="1"/>
</dbReference>
<evidence type="ECO:0000259" key="1">
    <source>
        <dbReference type="Pfam" id="PF03749"/>
    </source>
</evidence>
<dbReference type="Pfam" id="PF17746">
    <property type="entry name" value="SfsA_N"/>
    <property type="match status" value="1"/>
</dbReference>
<name>A0AA48I397_9FIRM</name>
<gene>
    <name evidence="3" type="ORF">CfP315_0726</name>
</gene>
<dbReference type="GO" id="GO:0003677">
    <property type="term" value="F:DNA binding"/>
    <property type="evidence" value="ECO:0007669"/>
    <property type="project" value="InterPro"/>
</dbReference>
<protein>
    <submittedName>
        <fullName evidence="3">DNA/RNA nuclease SfsA</fullName>
    </submittedName>
</protein>
<dbReference type="PANTHER" id="PTHR30545">
    <property type="entry name" value="SUGAR FERMENTATION STIMULATION PROTEIN A"/>
    <property type="match status" value="1"/>
</dbReference>
<dbReference type="Gene3D" id="3.40.1350.60">
    <property type="match status" value="1"/>
</dbReference>
<dbReference type="PANTHER" id="PTHR30545:SF2">
    <property type="entry name" value="SUGAR FERMENTATION STIMULATION PROTEIN A"/>
    <property type="match status" value="1"/>
</dbReference>
<organism evidence="3">
    <name type="scientific">Candidatus Improbicoccus pseudotrichonymphae</name>
    <dbReference type="NCBI Taxonomy" id="3033792"/>
    <lineage>
        <taxon>Bacteria</taxon>
        <taxon>Bacillati</taxon>
        <taxon>Bacillota</taxon>
        <taxon>Clostridia</taxon>
        <taxon>Candidatus Improbicoccus</taxon>
    </lineage>
</organism>
<dbReference type="InterPro" id="IPR005224">
    <property type="entry name" value="SfsA"/>
</dbReference>
<evidence type="ECO:0000313" key="3">
    <source>
        <dbReference type="EMBL" id="BED92137.1"/>
    </source>
</evidence>
<dbReference type="AlphaFoldDB" id="A0AA48I397"/>